<sequence>MIVLKPKIESRIPIEAECISPDIFSDKSGPEIENLSVLEGNQERKLEDFFDVEEEEEDEGTIEIRGDVPTVRHIGTEMSSGKINIQGDAGMHLGSEMEGGEITVEGDVEDWTGENMNGGVIRINGDGGNFLGAASWGKTAGMTGGIIIVEGKTGRETGKKMRRGIIAVMGNAGNFAGNRMTGGTIICYGDFGDRPGAGMDRGTLIAYNAPELLPTFKYNSTYNPNFLRVLLRELGKYDLPIEEKHVTGAYERYSGDLAALGKGEVLVWKG</sequence>
<evidence type="ECO:0000313" key="6">
    <source>
        <dbReference type="Proteomes" id="UP000070163"/>
    </source>
</evidence>
<dbReference type="GO" id="GO:0046914">
    <property type="term" value="F:transition metal ion binding"/>
    <property type="evidence" value="ECO:0007669"/>
    <property type="project" value="InterPro"/>
</dbReference>
<dbReference type="InterPro" id="IPR017550">
    <property type="entry name" value="Formylmethanofuran_DH_suC"/>
</dbReference>
<dbReference type="GO" id="GO:0019386">
    <property type="term" value="P:methanogenesis, from carbon dioxide"/>
    <property type="evidence" value="ECO:0007669"/>
    <property type="project" value="UniProtKB-UniPathway"/>
</dbReference>
<dbReference type="Pfam" id="PF01493">
    <property type="entry name" value="GXGXG"/>
    <property type="match status" value="1"/>
</dbReference>
<reference evidence="5 6" key="1">
    <citation type="journal article" date="2016" name="Sci. Rep.">
        <title>Metabolic traits of an uncultured archaeal lineage -MSBL1- from brine pools of the Red Sea.</title>
        <authorList>
            <person name="Mwirichia R."/>
            <person name="Alam I."/>
            <person name="Rashid M."/>
            <person name="Vinu M."/>
            <person name="Ba-Alawi W."/>
            <person name="Anthony Kamau A."/>
            <person name="Kamanda Ngugi D."/>
            <person name="Goker M."/>
            <person name="Klenk H.P."/>
            <person name="Bajic V."/>
            <person name="Stingl U."/>
        </authorList>
    </citation>
    <scope>NUCLEOTIDE SEQUENCE [LARGE SCALE GENOMIC DNA]</scope>
    <source>
        <strain evidence="5">SCGC-AAA259A05</strain>
    </source>
</reference>
<dbReference type="SUPFAM" id="SSF69336">
    <property type="entry name" value="Alpha subunit of glutamate synthase, C-terminal domain"/>
    <property type="match status" value="1"/>
</dbReference>
<dbReference type="Proteomes" id="UP000070163">
    <property type="component" value="Unassembled WGS sequence"/>
</dbReference>
<comment type="catalytic activity">
    <reaction evidence="3">
        <text>N-formylmethanofuran + 2 oxidized [2Fe-2S]-[ferredoxin] + H2O = methanofuran + 2 reduced [2Fe-2S]-[ferredoxin] + CO2 + H(+)</text>
        <dbReference type="Rhea" id="RHEA:19841"/>
        <dbReference type="Rhea" id="RHEA-COMP:10000"/>
        <dbReference type="Rhea" id="RHEA-COMP:10001"/>
        <dbReference type="ChEBI" id="CHEBI:15377"/>
        <dbReference type="ChEBI" id="CHEBI:15378"/>
        <dbReference type="ChEBI" id="CHEBI:16526"/>
        <dbReference type="ChEBI" id="CHEBI:33737"/>
        <dbReference type="ChEBI" id="CHEBI:33738"/>
        <dbReference type="ChEBI" id="CHEBI:57727"/>
        <dbReference type="ChEBI" id="CHEBI:58151"/>
        <dbReference type="EC" id="1.2.7.12"/>
    </reaction>
</comment>
<dbReference type="NCBIfam" id="TIGR03122">
    <property type="entry name" value="one_C_dehyd_C"/>
    <property type="match status" value="1"/>
</dbReference>
<comment type="pathway">
    <text evidence="1">One-carbon metabolism; methanogenesis from CO(2); 5,10-methenyl-5,6,7,8-tetrahydromethanopterin from CO(2): step 1/3.</text>
</comment>
<keyword evidence="6" id="KW-1185">Reference proteome</keyword>
<evidence type="ECO:0000256" key="3">
    <source>
        <dbReference type="ARBA" id="ARBA00048228"/>
    </source>
</evidence>
<gene>
    <name evidence="5" type="ORF">AKJ57_01545</name>
</gene>
<evidence type="ECO:0000256" key="1">
    <source>
        <dbReference type="ARBA" id="ARBA00004830"/>
    </source>
</evidence>
<dbReference type="InterPro" id="IPR036485">
    <property type="entry name" value="Glu_synth_asu_C_sf"/>
</dbReference>
<organism evidence="5 6">
    <name type="scientific">candidate division MSBL1 archaeon SCGC-AAA259A05</name>
    <dbReference type="NCBI Taxonomy" id="1698259"/>
    <lineage>
        <taxon>Archaea</taxon>
        <taxon>Methanobacteriati</taxon>
        <taxon>Methanobacteriota</taxon>
        <taxon>candidate division MSBL1</taxon>
    </lineage>
</organism>
<name>A0A133UAY4_9EURY</name>
<dbReference type="UniPathway" id="UPA00640">
    <property type="reaction ID" value="UER00692"/>
</dbReference>
<evidence type="ECO:0000313" key="5">
    <source>
        <dbReference type="EMBL" id="KXA91356.1"/>
    </source>
</evidence>
<feature type="domain" description="Glutamate synthase alpha subunit C-terminal" evidence="4">
    <location>
        <begin position="77"/>
        <end position="208"/>
    </location>
</feature>
<comment type="caution">
    <text evidence="5">The sequence shown here is derived from an EMBL/GenBank/DDBJ whole genome shotgun (WGS) entry which is preliminary data.</text>
</comment>
<dbReference type="InterPro" id="IPR002489">
    <property type="entry name" value="Glu_synth_asu_C"/>
</dbReference>
<dbReference type="PANTHER" id="PTHR39673">
    <property type="entry name" value="TUNGSTEN FORMYLMETHANOFURAN DEHYDROGENASE, SUBUNIT C (FWDC)"/>
    <property type="match status" value="1"/>
</dbReference>
<accession>A0A133UAY4</accession>
<protein>
    <recommendedName>
        <fullName evidence="2">formylmethanofuran dehydrogenase</fullName>
        <ecNumber evidence="2">1.2.7.12</ecNumber>
    </recommendedName>
</protein>
<dbReference type="Gene3D" id="2.160.20.60">
    <property type="entry name" value="Glutamate synthase, alpha subunit, C-terminal domain"/>
    <property type="match status" value="1"/>
</dbReference>
<dbReference type="AlphaFoldDB" id="A0A133UAY4"/>
<dbReference type="EC" id="1.2.7.12" evidence="2"/>
<dbReference type="GO" id="GO:0018493">
    <property type="term" value="F:formylmethanofuran dehydrogenase activity"/>
    <property type="evidence" value="ECO:0007669"/>
    <property type="project" value="UniProtKB-EC"/>
</dbReference>
<evidence type="ECO:0000256" key="2">
    <source>
        <dbReference type="ARBA" id="ARBA00012692"/>
    </source>
</evidence>
<dbReference type="PANTHER" id="PTHR39673:SF5">
    <property type="entry name" value="TUNGSTEN-CONTAINING FORMYLMETHANOFURAN DEHYDROGENASE 2 SUBUNIT C"/>
    <property type="match status" value="1"/>
</dbReference>
<proteinExistence type="predicted"/>
<dbReference type="EMBL" id="LHXJ01000011">
    <property type="protein sequence ID" value="KXA91356.1"/>
    <property type="molecule type" value="Genomic_DNA"/>
</dbReference>
<evidence type="ECO:0000259" key="4">
    <source>
        <dbReference type="Pfam" id="PF01493"/>
    </source>
</evidence>